<dbReference type="AlphaFoldDB" id="A0A9D4PRP9"/>
<dbReference type="GO" id="GO:0008395">
    <property type="term" value="F:steroid hydroxylase activity"/>
    <property type="evidence" value="ECO:0007669"/>
    <property type="project" value="TreeGrafter"/>
</dbReference>
<evidence type="ECO:0000256" key="7">
    <source>
        <dbReference type="ARBA" id="ARBA00023002"/>
    </source>
</evidence>
<evidence type="ECO:0000256" key="6">
    <source>
        <dbReference type="ARBA" id="ARBA00022824"/>
    </source>
</evidence>
<evidence type="ECO:0000256" key="2">
    <source>
        <dbReference type="ARBA" id="ARBA00004586"/>
    </source>
</evidence>
<keyword evidence="15" id="KW-1185">Reference proteome</keyword>
<evidence type="ECO:0000256" key="5">
    <source>
        <dbReference type="ARBA" id="ARBA00022723"/>
    </source>
</evidence>
<dbReference type="InterPro" id="IPR002401">
    <property type="entry name" value="Cyt_P450_E_grp-I"/>
</dbReference>
<dbReference type="InterPro" id="IPR001128">
    <property type="entry name" value="Cyt_P450"/>
</dbReference>
<keyword evidence="9" id="KW-0503">Monooxygenase</keyword>
<comment type="subcellular location">
    <subcellularLocation>
        <location evidence="2">Endoplasmic reticulum membrane</location>
    </subcellularLocation>
</comment>
<dbReference type="PANTHER" id="PTHR24302">
    <property type="entry name" value="CYTOCHROME P450 FAMILY 3"/>
    <property type="match status" value="1"/>
</dbReference>
<evidence type="ECO:0000313" key="14">
    <source>
        <dbReference type="EMBL" id="KAH7951181.1"/>
    </source>
</evidence>
<keyword evidence="8 12" id="KW-0408">Iron</keyword>
<evidence type="ECO:0008006" key="16">
    <source>
        <dbReference type="Google" id="ProtNLM"/>
    </source>
</evidence>
<evidence type="ECO:0000256" key="3">
    <source>
        <dbReference type="ARBA" id="ARBA00010617"/>
    </source>
</evidence>
<protein>
    <recommendedName>
        <fullName evidence="16">Cytochrome P450</fullName>
    </recommendedName>
</protein>
<evidence type="ECO:0000256" key="12">
    <source>
        <dbReference type="PIRSR" id="PIRSR602401-1"/>
    </source>
</evidence>
<dbReference type="PRINTS" id="PR00385">
    <property type="entry name" value="P450"/>
</dbReference>
<gene>
    <name evidence="14" type="ORF">HPB52_006238</name>
</gene>
<proteinExistence type="inferred from homology"/>
<organism evidence="14 15">
    <name type="scientific">Rhipicephalus sanguineus</name>
    <name type="common">Brown dog tick</name>
    <name type="synonym">Ixodes sanguineus</name>
    <dbReference type="NCBI Taxonomy" id="34632"/>
    <lineage>
        <taxon>Eukaryota</taxon>
        <taxon>Metazoa</taxon>
        <taxon>Ecdysozoa</taxon>
        <taxon>Arthropoda</taxon>
        <taxon>Chelicerata</taxon>
        <taxon>Arachnida</taxon>
        <taxon>Acari</taxon>
        <taxon>Parasitiformes</taxon>
        <taxon>Ixodida</taxon>
        <taxon>Ixodoidea</taxon>
        <taxon>Ixodidae</taxon>
        <taxon>Rhipicephalinae</taxon>
        <taxon>Rhipicephalus</taxon>
        <taxon>Rhipicephalus</taxon>
    </lineage>
</organism>
<dbReference type="InterPro" id="IPR036396">
    <property type="entry name" value="Cyt_P450_sf"/>
</dbReference>
<comment type="similarity">
    <text evidence="3">Belongs to the cytochrome P450 family.</text>
</comment>
<dbReference type="SUPFAM" id="SSF48264">
    <property type="entry name" value="Cytochrome P450"/>
    <property type="match status" value="2"/>
</dbReference>
<dbReference type="PRINTS" id="PR00463">
    <property type="entry name" value="EP450I"/>
</dbReference>
<evidence type="ECO:0000256" key="4">
    <source>
        <dbReference type="ARBA" id="ARBA00022617"/>
    </source>
</evidence>
<evidence type="ECO:0000256" key="10">
    <source>
        <dbReference type="ARBA" id="ARBA00023136"/>
    </source>
</evidence>
<sequence>MLMASANHDGIYMWLGHLSFTYTLVGIYLAVHSLFSSLDSTTTVFSVLYYGMGAFLFLAAGIGVFSKGYDGMMGIVIGPVHVLDQERYLKMGRIFGYFEGGRPALSVGEPDIVKLVLVKDFPTLCNRRLLDFFEPILDNMMATAPVDLWRKIRPSSSPAFTAAKMRRMNDLIQECAKVASGHLKKAAEEEKDLDVKRFYGYYALDVIAKCAFGTELDSHKDAGSEFVTNASKAFSGSINLAVILFVLCPGLVKVFKAKILNPEPFRYFKEVCRAIIKERRQQQRRHEDFLQLMMDAQEGTLIDAVEPAPGKERTEIFDLDSDVKNSVTFVTRALSEDEALAQCVQFFVAAHDGLSTVLACAAYLLGFNPEAQEKLRIEADECFTAHGKNPSLDVISKLPYLNCVVSETMRLYPPAPRIDRTASKEYIMGVTGIRVPKDSIVTVPIYAMHRDPEFFPDPEKFIPERFSPENAASIRPYSYLPFGAGPRNCIGMRMALQTVKLCLLHSVHTVQFVPAKNTEERLEFVKGMGILKPKKPICLADHERYRKYGRLFGYFEGTKPALMVAEPELVKQVLVKDFSLLPNRLEVNFADPILNNMMVFARVDRWRRIRPASSPAFTTGKLRKAYSFDECCTSIYLTQMHALIQDCVKITCEHLSVAAEEARDDDMKRFYGHYALDVIARCAFGTKLDSQADTTNQFVTASQKAFMMNFSPTQIISLLFPGLLESLNITVKAAMRYDYFRELFQQIMDERKKNNRCIEDFLQLMIEAKEGRFATAAASSVDAESKLFDMGSEAKSEAKSLSNALTEDEALAQCLVFFLAGQDTTSSTLAGAVYYLALNPAVQERLRREVDECFETHGPEPTLEVVSKLKYLHCVVSEALRMLPAVPRTQRCAAQDYVLGDTGIKLPKGSSVIVPIYAMHHDPELFPEPEQFNPDRFNDDNVDSIRPYTYLPFGAGPRNCIGMRLALQSIKLCLLHSVHRVHFVPTEKTMVIITRFGANL</sequence>
<evidence type="ECO:0000256" key="13">
    <source>
        <dbReference type="SAM" id="Phobius"/>
    </source>
</evidence>
<keyword evidence="6" id="KW-0256">Endoplasmic reticulum</keyword>
<feature type="transmembrane region" description="Helical" evidence="13">
    <location>
        <begin position="47"/>
        <end position="65"/>
    </location>
</feature>
<dbReference type="VEuPathDB" id="VectorBase:RSAN_029567"/>
<name>A0A9D4PRP9_RHISA</name>
<accession>A0A9D4PRP9</accession>
<evidence type="ECO:0000256" key="8">
    <source>
        <dbReference type="ARBA" id="ARBA00023004"/>
    </source>
</evidence>
<dbReference type="InterPro" id="IPR050705">
    <property type="entry name" value="Cytochrome_P450_3A"/>
</dbReference>
<dbReference type="FunFam" id="1.10.630.10:FF:000003">
    <property type="entry name" value="cytochrome P450 3A12-like isoform X2"/>
    <property type="match status" value="2"/>
</dbReference>
<keyword evidence="13" id="KW-0812">Transmembrane</keyword>
<keyword evidence="10 13" id="KW-0472">Membrane</keyword>
<keyword evidence="13" id="KW-1133">Transmembrane helix</keyword>
<feature type="transmembrane region" description="Helical" evidence="13">
    <location>
        <begin position="12"/>
        <end position="35"/>
    </location>
</feature>
<dbReference type="GO" id="GO:0005789">
    <property type="term" value="C:endoplasmic reticulum membrane"/>
    <property type="evidence" value="ECO:0007669"/>
    <property type="project" value="UniProtKB-SubCell"/>
</dbReference>
<evidence type="ECO:0000256" key="11">
    <source>
        <dbReference type="ARBA" id="ARBA00043906"/>
    </source>
</evidence>
<dbReference type="PANTHER" id="PTHR24302:SF15">
    <property type="entry name" value="FATTY-ACID PEROXYGENASE"/>
    <property type="match status" value="1"/>
</dbReference>
<dbReference type="Proteomes" id="UP000821837">
    <property type="component" value="Chromosome 5"/>
</dbReference>
<evidence type="ECO:0000256" key="9">
    <source>
        <dbReference type="ARBA" id="ARBA00023033"/>
    </source>
</evidence>
<comment type="function">
    <text evidence="11">Cytochromes P450 are a group of heme-thiolate monooxygenases. They oxidize a variety of structurally unrelated compounds, including steroids, fatty acids, and xenobiotics.</text>
</comment>
<reference evidence="14" key="1">
    <citation type="journal article" date="2020" name="Cell">
        <title>Large-Scale Comparative Analyses of Tick Genomes Elucidate Their Genetic Diversity and Vector Capacities.</title>
        <authorList>
            <consortium name="Tick Genome and Microbiome Consortium (TIGMIC)"/>
            <person name="Jia N."/>
            <person name="Wang J."/>
            <person name="Shi W."/>
            <person name="Du L."/>
            <person name="Sun Y."/>
            <person name="Zhan W."/>
            <person name="Jiang J.F."/>
            <person name="Wang Q."/>
            <person name="Zhang B."/>
            <person name="Ji P."/>
            <person name="Bell-Sakyi L."/>
            <person name="Cui X.M."/>
            <person name="Yuan T.T."/>
            <person name="Jiang B.G."/>
            <person name="Yang W.F."/>
            <person name="Lam T.T."/>
            <person name="Chang Q.C."/>
            <person name="Ding S.J."/>
            <person name="Wang X.J."/>
            <person name="Zhu J.G."/>
            <person name="Ruan X.D."/>
            <person name="Zhao L."/>
            <person name="Wei J.T."/>
            <person name="Ye R.Z."/>
            <person name="Que T.C."/>
            <person name="Du C.H."/>
            <person name="Zhou Y.H."/>
            <person name="Cheng J.X."/>
            <person name="Dai P.F."/>
            <person name="Guo W.B."/>
            <person name="Han X.H."/>
            <person name="Huang E.J."/>
            <person name="Li L.F."/>
            <person name="Wei W."/>
            <person name="Gao Y.C."/>
            <person name="Liu J.Z."/>
            <person name="Shao H.Z."/>
            <person name="Wang X."/>
            <person name="Wang C.C."/>
            <person name="Yang T.C."/>
            <person name="Huo Q.B."/>
            <person name="Li W."/>
            <person name="Chen H.Y."/>
            <person name="Chen S.E."/>
            <person name="Zhou L.G."/>
            <person name="Ni X.B."/>
            <person name="Tian J.H."/>
            <person name="Sheng Y."/>
            <person name="Liu T."/>
            <person name="Pan Y.S."/>
            <person name="Xia L.Y."/>
            <person name="Li J."/>
            <person name="Zhao F."/>
            <person name="Cao W.C."/>
        </authorList>
    </citation>
    <scope>NUCLEOTIDE SEQUENCE</scope>
    <source>
        <strain evidence="14">Rsan-2018</strain>
    </source>
</reference>
<dbReference type="GO" id="GO:0005506">
    <property type="term" value="F:iron ion binding"/>
    <property type="evidence" value="ECO:0007669"/>
    <property type="project" value="InterPro"/>
</dbReference>
<evidence type="ECO:0000256" key="1">
    <source>
        <dbReference type="ARBA" id="ARBA00001971"/>
    </source>
</evidence>
<feature type="binding site" description="axial binding residue" evidence="12">
    <location>
        <position position="960"/>
    </location>
    <ligand>
        <name>heme</name>
        <dbReference type="ChEBI" id="CHEBI:30413"/>
    </ligand>
    <ligandPart>
        <name>Fe</name>
        <dbReference type="ChEBI" id="CHEBI:18248"/>
    </ligandPart>
</feature>
<reference evidence="14" key="2">
    <citation type="submission" date="2021-09" db="EMBL/GenBank/DDBJ databases">
        <authorList>
            <person name="Jia N."/>
            <person name="Wang J."/>
            <person name="Shi W."/>
            <person name="Du L."/>
            <person name="Sun Y."/>
            <person name="Zhan W."/>
            <person name="Jiang J."/>
            <person name="Wang Q."/>
            <person name="Zhang B."/>
            <person name="Ji P."/>
            <person name="Sakyi L.B."/>
            <person name="Cui X."/>
            <person name="Yuan T."/>
            <person name="Jiang B."/>
            <person name="Yang W."/>
            <person name="Lam T.T.-Y."/>
            <person name="Chang Q."/>
            <person name="Ding S."/>
            <person name="Wang X."/>
            <person name="Zhu J."/>
            <person name="Ruan X."/>
            <person name="Zhao L."/>
            <person name="Wei J."/>
            <person name="Que T."/>
            <person name="Du C."/>
            <person name="Cheng J."/>
            <person name="Dai P."/>
            <person name="Han X."/>
            <person name="Huang E."/>
            <person name="Gao Y."/>
            <person name="Liu J."/>
            <person name="Shao H."/>
            <person name="Ye R."/>
            <person name="Li L."/>
            <person name="Wei W."/>
            <person name="Wang X."/>
            <person name="Wang C."/>
            <person name="Huo Q."/>
            <person name="Li W."/>
            <person name="Guo W."/>
            <person name="Chen H."/>
            <person name="Chen S."/>
            <person name="Zhou L."/>
            <person name="Zhou L."/>
            <person name="Ni X."/>
            <person name="Tian J."/>
            <person name="Zhou Y."/>
            <person name="Sheng Y."/>
            <person name="Liu T."/>
            <person name="Pan Y."/>
            <person name="Xia L."/>
            <person name="Li J."/>
            <person name="Zhao F."/>
            <person name="Cao W."/>
        </authorList>
    </citation>
    <scope>NUCLEOTIDE SEQUENCE</scope>
    <source>
        <strain evidence="14">Rsan-2018</strain>
        <tissue evidence="14">Larvae</tissue>
    </source>
</reference>
<evidence type="ECO:0000313" key="15">
    <source>
        <dbReference type="Proteomes" id="UP000821837"/>
    </source>
</evidence>
<dbReference type="Pfam" id="PF00067">
    <property type="entry name" value="p450"/>
    <property type="match status" value="2"/>
</dbReference>
<keyword evidence="7" id="KW-0560">Oxidoreductase</keyword>
<keyword evidence="5 12" id="KW-0479">Metal-binding</keyword>
<dbReference type="Gene3D" id="1.10.630.10">
    <property type="entry name" value="Cytochrome P450"/>
    <property type="match status" value="2"/>
</dbReference>
<dbReference type="PROSITE" id="PS00086">
    <property type="entry name" value="CYTOCHROME_P450"/>
    <property type="match status" value="2"/>
</dbReference>
<dbReference type="GO" id="GO:0016705">
    <property type="term" value="F:oxidoreductase activity, acting on paired donors, with incorporation or reduction of molecular oxygen"/>
    <property type="evidence" value="ECO:0007669"/>
    <property type="project" value="InterPro"/>
</dbReference>
<comment type="cofactor">
    <cofactor evidence="1 12">
        <name>heme</name>
        <dbReference type="ChEBI" id="CHEBI:30413"/>
    </cofactor>
</comment>
<dbReference type="GO" id="GO:0020037">
    <property type="term" value="F:heme binding"/>
    <property type="evidence" value="ECO:0007669"/>
    <property type="project" value="InterPro"/>
</dbReference>
<dbReference type="EMBL" id="JABSTV010001251">
    <property type="protein sequence ID" value="KAH7951181.1"/>
    <property type="molecule type" value="Genomic_DNA"/>
</dbReference>
<dbReference type="CDD" id="cd11055">
    <property type="entry name" value="CYP3A-like"/>
    <property type="match status" value="2"/>
</dbReference>
<dbReference type="InterPro" id="IPR017972">
    <property type="entry name" value="Cyt_P450_CS"/>
</dbReference>
<keyword evidence="4 12" id="KW-0349">Heme</keyword>
<comment type="caution">
    <text evidence="14">The sequence shown here is derived from an EMBL/GenBank/DDBJ whole genome shotgun (WGS) entry which is preliminary data.</text>
</comment>